<evidence type="ECO:0000259" key="1">
    <source>
        <dbReference type="Pfam" id="PF08268"/>
    </source>
</evidence>
<organism evidence="2 3">
    <name type="scientific">Stephania japonica</name>
    <dbReference type="NCBI Taxonomy" id="461633"/>
    <lineage>
        <taxon>Eukaryota</taxon>
        <taxon>Viridiplantae</taxon>
        <taxon>Streptophyta</taxon>
        <taxon>Embryophyta</taxon>
        <taxon>Tracheophyta</taxon>
        <taxon>Spermatophyta</taxon>
        <taxon>Magnoliopsida</taxon>
        <taxon>Ranunculales</taxon>
        <taxon>Menispermaceae</taxon>
        <taxon>Menispermoideae</taxon>
        <taxon>Cissampelideae</taxon>
        <taxon>Stephania</taxon>
    </lineage>
</organism>
<dbReference type="Pfam" id="PF08268">
    <property type="entry name" value="FBA_3"/>
    <property type="match status" value="1"/>
</dbReference>
<dbReference type="NCBIfam" id="TIGR01640">
    <property type="entry name" value="F_box_assoc_1"/>
    <property type="match status" value="1"/>
</dbReference>
<evidence type="ECO:0000313" key="3">
    <source>
        <dbReference type="Proteomes" id="UP001417504"/>
    </source>
</evidence>
<dbReference type="PANTHER" id="PTHR31672">
    <property type="entry name" value="BNACNNG10540D PROTEIN"/>
    <property type="match status" value="1"/>
</dbReference>
<feature type="domain" description="F-box associated beta-propeller type 3" evidence="1">
    <location>
        <begin position="139"/>
        <end position="410"/>
    </location>
</feature>
<dbReference type="EMBL" id="JBBNAE010000009">
    <property type="protein sequence ID" value="KAK9095872.1"/>
    <property type="molecule type" value="Genomic_DNA"/>
</dbReference>
<dbReference type="InterPro" id="IPR050796">
    <property type="entry name" value="SCF_F-box_component"/>
</dbReference>
<accession>A0AAP0EQ11</accession>
<dbReference type="InterPro" id="IPR036047">
    <property type="entry name" value="F-box-like_dom_sf"/>
</dbReference>
<dbReference type="InterPro" id="IPR013187">
    <property type="entry name" value="F-box-assoc_dom_typ3"/>
</dbReference>
<comment type="caution">
    <text evidence="2">The sequence shown here is derived from an EMBL/GenBank/DDBJ whole genome shotgun (WGS) entry which is preliminary data.</text>
</comment>
<dbReference type="Proteomes" id="UP001417504">
    <property type="component" value="Unassembled WGS sequence"/>
</dbReference>
<dbReference type="AlphaFoldDB" id="A0AAP0EQ11"/>
<dbReference type="SUPFAM" id="SSF81383">
    <property type="entry name" value="F-box domain"/>
    <property type="match status" value="1"/>
</dbReference>
<dbReference type="PANTHER" id="PTHR31672:SF11">
    <property type="entry name" value="F-BOX PROTEIN CPR1-LIKE ISOFORM X2"/>
    <property type="match status" value="1"/>
</dbReference>
<evidence type="ECO:0000313" key="2">
    <source>
        <dbReference type="EMBL" id="KAK9095872.1"/>
    </source>
</evidence>
<keyword evidence="3" id="KW-1185">Reference proteome</keyword>
<sequence>MDRGSTSQKKILMRPASSKVSNLLKLVQEREMSRKNYVKQHDHLNKDENKQQSDLLLVPNLTKDCIIEILLRLPLESLWDSRLVCKLWFKMINTSFLADAFFLKSELGFIFQMPVQEGKESDRLFCVDERLHASKSISIFCSIVKKQKKLQMHYMEIKDGECHVKELDISCFGRIIATCDGLVLVENTMKRGGLVVVNAVTKQMMGLPLGTLFSAENESYGFAYDSSIDEYKVVHLFRDEMRYIGCEVMALGAAESWKPIDGPSYGLLTWFQQAPVSAIGALHWMPHKVRSEYVVSMSITDEKFRKTQLPTMAGVYDGLVDLGGFLCFVNHDQGKHIDLWILKDLFEKNWVKQHKLTLTNPKAMVPMASSRNGNEMYFRTPLITGHEDCAVYVYDIELHQLSKVKINKNYFAAQWSYFPHINSLMSWRNHRCVRKEDNKLVS</sequence>
<dbReference type="InterPro" id="IPR017451">
    <property type="entry name" value="F-box-assoc_interact_dom"/>
</dbReference>
<proteinExistence type="predicted"/>
<protein>
    <recommendedName>
        <fullName evidence="1">F-box associated beta-propeller type 3 domain-containing protein</fullName>
    </recommendedName>
</protein>
<gene>
    <name evidence="2" type="ORF">Sjap_021369</name>
</gene>
<name>A0AAP0EQ11_9MAGN</name>
<reference evidence="2 3" key="1">
    <citation type="submission" date="2024-01" db="EMBL/GenBank/DDBJ databases">
        <title>Genome assemblies of Stephania.</title>
        <authorList>
            <person name="Yang L."/>
        </authorList>
    </citation>
    <scope>NUCLEOTIDE SEQUENCE [LARGE SCALE GENOMIC DNA]</scope>
    <source>
        <strain evidence="2">QJT</strain>
        <tissue evidence="2">Leaf</tissue>
    </source>
</reference>